<dbReference type="GO" id="GO:0006950">
    <property type="term" value="P:response to stress"/>
    <property type="evidence" value="ECO:0007669"/>
    <property type="project" value="UniProtKB-ARBA"/>
</dbReference>
<sequence length="556" mass="63565">MLEEIAEAKEKLDQKWEERYKEYQSIENVAAFNSLADETINVLTECYQFLENNKTKNMDKAQLANMLAEVNSHIDNLQITAHNVIKIREDLTEYINKKVLVIMDMQEALIKKAKEEAEKEEEEKEKEITSDDSSNRYDTPKIPPHPVKPVQPVTKEQYFFPKKISTYDETINAIGIDLGTSRCCMAVSRNNKMETVGLENTGERPLPSFVAFDEEDDKCGVVVVDGFLKGKEKYTVFDVKRFIGKEFHDIVPDRSWPFEVIEENGKVKIKTENINGEVLKTPEEISAVLLKYMKEKAKEFQGKDETKTVLTVPAAFSEKQKQATLEAAKLAGWKTIHLLPEPIAASFAYFNNREIPNNSNILLFDLGGGTLDVCLFKIIDQKIEFISKFGDICLGGRDIDNLLIRHFSTILRFRYNININEKIRRKYQLMLECQSIKQNLTVMKKDTLNVETFDSNINGVIEIERSELEELMTDLLQRMKTAINQTLNNANLAPKEIHKILQVGGGCRMPIVKEMLKNMFPNSEHCVEENPDEVVAVGAAIYAYHLATINDEDKNV</sequence>
<protein>
    <submittedName>
        <fullName evidence="7">Heat shock protein 70</fullName>
    </submittedName>
</protein>
<keyword evidence="6" id="KW-1185">Reference proteome</keyword>
<dbReference type="Gene3D" id="3.30.420.40">
    <property type="match status" value="2"/>
</dbReference>
<dbReference type="PROSITE" id="PS00297">
    <property type="entry name" value="HSP70_1"/>
    <property type="match status" value="1"/>
</dbReference>
<name>A0A914YN00_9BILA</name>
<dbReference type="Proteomes" id="UP000887577">
    <property type="component" value="Unplaced"/>
</dbReference>
<dbReference type="Gene3D" id="3.30.30.30">
    <property type="match status" value="1"/>
</dbReference>
<dbReference type="InterPro" id="IPR013126">
    <property type="entry name" value="Hsp_70_fam"/>
</dbReference>
<comment type="similarity">
    <text evidence="1 4">Belongs to the heat shock protein 70 family.</text>
</comment>
<keyword evidence="2 4" id="KW-0547">Nucleotide-binding</keyword>
<dbReference type="WBParaSite" id="PSU_v2.g2266.t1">
    <property type="protein sequence ID" value="PSU_v2.g2266.t1"/>
    <property type="gene ID" value="PSU_v2.g2266"/>
</dbReference>
<dbReference type="PRINTS" id="PR00301">
    <property type="entry name" value="HEATSHOCK70"/>
</dbReference>
<evidence type="ECO:0000256" key="3">
    <source>
        <dbReference type="ARBA" id="ARBA00022840"/>
    </source>
</evidence>
<evidence type="ECO:0000313" key="7">
    <source>
        <dbReference type="WBParaSite" id="PSU_v2.g2266.t1"/>
    </source>
</evidence>
<organism evidence="6 7">
    <name type="scientific">Panagrolaimus superbus</name>
    <dbReference type="NCBI Taxonomy" id="310955"/>
    <lineage>
        <taxon>Eukaryota</taxon>
        <taxon>Metazoa</taxon>
        <taxon>Ecdysozoa</taxon>
        <taxon>Nematoda</taxon>
        <taxon>Chromadorea</taxon>
        <taxon>Rhabditida</taxon>
        <taxon>Tylenchina</taxon>
        <taxon>Panagrolaimomorpha</taxon>
        <taxon>Panagrolaimoidea</taxon>
        <taxon>Panagrolaimidae</taxon>
        <taxon>Panagrolaimus</taxon>
    </lineage>
</organism>
<evidence type="ECO:0000256" key="5">
    <source>
        <dbReference type="SAM" id="MobiDB-lite"/>
    </source>
</evidence>
<dbReference type="Pfam" id="PF00012">
    <property type="entry name" value="HSP70"/>
    <property type="match status" value="1"/>
</dbReference>
<evidence type="ECO:0000256" key="1">
    <source>
        <dbReference type="ARBA" id="ARBA00007381"/>
    </source>
</evidence>
<dbReference type="InterPro" id="IPR018181">
    <property type="entry name" value="Heat_shock_70_CS"/>
</dbReference>
<dbReference type="GO" id="GO:0005524">
    <property type="term" value="F:ATP binding"/>
    <property type="evidence" value="ECO:0007669"/>
    <property type="project" value="UniProtKB-KW"/>
</dbReference>
<dbReference type="InterPro" id="IPR043129">
    <property type="entry name" value="ATPase_NBD"/>
</dbReference>
<evidence type="ECO:0000313" key="6">
    <source>
        <dbReference type="Proteomes" id="UP000887577"/>
    </source>
</evidence>
<dbReference type="Gene3D" id="3.90.640.10">
    <property type="entry name" value="Actin, Chain A, domain 4"/>
    <property type="match status" value="1"/>
</dbReference>
<feature type="region of interest" description="Disordered" evidence="5">
    <location>
        <begin position="115"/>
        <end position="148"/>
    </location>
</feature>
<reference evidence="7" key="1">
    <citation type="submission" date="2022-11" db="UniProtKB">
        <authorList>
            <consortium name="WormBaseParasite"/>
        </authorList>
    </citation>
    <scope>IDENTIFICATION</scope>
</reference>
<dbReference type="PANTHER" id="PTHR19375">
    <property type="entry name" value="HEAT SHOCK PROTEIN 70KDA"/>
    <property type="match status" value="1"/>
</dbReference>
<keyword evidence="3 4" id="KW-0067">ATP-binding</keyword>
<dbReference type="AlphaFoldDB" id="A0A914YN00"/>
<evidence type="ECO:0000256" key="2">
    <source>
        <dbReference type="ARBA" id="ARBA00022741"/>
    </source>
</evidence>
<proteinExistence type="inferred from homology"/>
<dbReference type="SUPFAM" id="SSF53067">
    <property type="entry name" value="Actin-like ATPase domain"/>
    <property type="match status" value="2"/>
</dbReference>
<feature type="compositionally biased region" description="Basic and acidic residues" evidence="5">
    <location>
        <begin position="125"/>
        <end position="139"/>
    </location>
</feature>
<accession>A0A914YN00</accession>
<evidence type="ECO:0000256" key="4">
    <source>
        <dbReference type="RuleBase" id="RU003322"/>
    </source>
</evidence>
<dbReference type="GO" id="GO:0140662">
    <property type="term" value="F:ATP-dependent protein folding chaperone"/>
    <property type="evidence" value="ECO:0007669"/>
    <property type="project" value="InterPro"/>
</dbReference>